<evidence type="ECO:0000313" key="1">
    <source>
        <dbReference type="EMBL" id="MCR0985035.1"/>
    </source>
</evidence>
<evidence type="ECO:0000313" key="2">
    <source>
        <dbReference type="Proteomes" id="UP001524642"/>
    </source>
</evidence>
<keyword evidence="2" id="KW-1185">Reference proteome</keyword>
<reference evidence="1 2" key="1">
    <citation type="submission" date="2022-06" db="EMBL/GenBank/DDBJ databases">
        <title>Roseomonas CN29.</title>
        <authorList>
            <person name="Cheng Y."/>
            <person name="He X."/>
        </authorList>
    </citation>
    <scope>NUCLEOTIDE SEQUENCE [LARGE SCALE GENOMIC DNA]</scope>
    <source>
        <strain evidence="1 2">CN29</strain>
    </source>
</reference>
<protein>
    <submittedName>
        <fullName evidence="1">Uncharacterized protein</fullName>
    </submittedName>
</protein>
<comment type="caution">
    <text evidence="1">The sequence shown here is derived from an EMBL/GenBank/DDBJ whole genome shotgun (WGS) entry which is preliminary data.</text>
</comment>
<gene>
    <name evidence="1" type="ORF">NRP21_23560</name>
</gene>
<sequence>MLKAQLLAPSSPKEAEDAWAAAARRLELLDELARMRAGADWLTTRPQLGRAMFGRGQATPAPASPQAELLVAFLEATLTMLEGREGQTAAPISTYRPSPPDLWRIPDAARRITELLGQIPMSLTLERCLPPIPSHASDRPVRLRAALASTLVAGLEMARNGIVGPGSGRASWAYFDRVSDIRRRASCSKINIWPDCPKSEAVGANGPAAGQTLQH</sequence>
<dbReference type="EMBL" id="JANJOU010000028">
    <property type="protein sequence ID" value="MCR0985035.1"/>
    <property type="molecule type" value="Genomic_DNA"/>
</dbReference>
<dbReference type="Proteomes" id="UP001524642">
    <property type="component" value="Unassembled WGS sequence"/>
</dbReference>
<name>A0ABT1XAA2_9PROT</name>
<proteinExistence type="predicted"/>
<organism evidence="1 2">
    <name type="scientific">Roseomonas populi</name>
    <dbReference type="NCBI Taxonomy" id="3121582"/>
    <lineage>
        <taxon>Bacteria</taxon>
        <taxon>Pseudomonadati</taxon>
        <taxon>Pseudomonadota</taxon>
        <taxon>Alphaproteobacteria</taxon>
        <taxon>Acetobacterales</taxon>
        <taxon>Roseomonadaceae</taxon>
        <taxon>Roseomonas</taxon>
    </lineage>
</organism>
<dbReference type="RefSeq" id="WP_257718687.1">
    <property type="nucleotide sequence ID" value="NZ_JANJOU010000028.1"/>
</dbReference>
<accession>A0ABT1XAA2</accession>